<keyword evidence="4" id="KW-1185">Reference proteome</keyword>
<dbReference type="InterPro" id="IPR028939">
    <property type="entry name" value="P5C_Rdtase_cat_N"/>
</dbReference>
<organism evidence="3 4">
    <name type="scientific">Georgenia yuyongxinii</name>
    <dbReference type="NCBI Taxonomy" id="2589797"/>
    <lineage>
        <taxon>Bacteria</taxon>
        <taxon>Bacillati</taxon>
        <taxon>Actinomycetota</taxon>
        <taxon>Actinomycetes</taxon>
        <taxon>Micrococcales</taxon>
        <taxon>Bogoriellaceae</taxon>
        <taxon>Georgenia</taxon>
    </lineage>
</organism>
<accession>A0A552WTX9</accession>
<evidence type="ECO:0000259" key="2">
    <source>
        <dbReference type="Pfam" id="PF03807"/>
    </source>
</evidence>
<evidence type="ECO:0000313" key="4">
    <source>
        <dbReference type="Proteomes" id="UP000318693"/>
    </source>
</evidence>
<dbReference type="Gene3D" id="3.40.50.720">
    <property type="entry name" value="NAD(P)-binding Rossmann-like Domain"/>
    <property type="match status" value="1"/>
</dbReference>
<dbReference type="Proteomes" id="UP000318693">
    <property type="component" value="Unassembled WGS sequence"/>
</dbReference>
<dbReference type="GO" id="GO:0016491">
    <property type="term" value="F:oxidoreductase activity"/>
    <property type="evidence" value="ECO:0007669"/>
    <property type="project" value="UniProtKB-KW"/>
</dbReference>
<evidence type="ECO:0000256" key="1">
    <source>
        <dbReference type="ARBA" id="ARBA00023002"/>
    </source>
</evidence>
<dbReference type="Pfam" id="PF03807">
    <property type="entry name" value="F420_oxidored"/>
    <property type="match status" value="1"/>
</dbReference>
<dbReference type="InterPro" id="IPR036291">
    <property type="entry name" value="NAD(P)-bd_dom_sf"/>
</dbReference>
<name>A0A552WTX9_9MICO</name>
<reference evidence="3 4" key="1">
    <citation type="submission" date="2019-07" db="EMBL/GenBank/DDBJ databases">
        <title>Georgenia wutianyii sp. nov. and Georgenia *** sp. nov. isolated from plateau pika (Ochotona curzoniae) in the Qinghai-Tibet plateau of China.</title>
        <authorList>
            <person name="Tian Z."/>
        </authorList>
    </citation>
    <scope>NUCLEOTIDE SEQUENCE [LARGE SCALE GENOMIC DNA]</scope>
    <source>
        <strain evidence="3 4">Z446</strain>
    </source>
</reference>
<dbReference type="AlphaFoldDB" id="A0A552WTX9"/>
<sequence length="210" mass="21201">MTAITIIGAGNMTRGIATRALAGGHAVQILARDESSAGTLASELTGTVTAGSLSTAVTGDIVVLALPYDAALAVAEQLRDGLTGKVVVDISNPVDFATFDRLVTPDDSSAAQELQKVIPASKVVKGFNTVFAGTLVAGAVDGHKLDVALAADDAEAKDAVAALVESSGMRAIDAGPLKRAHQLEGVGFLHMAIQGQLGNTWSTAVKIVGA</sequence>
<keyword evidence="1" id="KW-0560">Oxidoreductase</keyword>
<dbReference type="PANTHER" id="PTHR14239:SF10">
    <property type="entry name" value="REDUCTASE"/>
    <property type="match status" value="1"/>
</dbReference>
<protein>
    <submittedName>
        <fullName evidence="3">NADP oxidoreductase</fullName>
    </submittedName>
</protein>
<dbReference type="EMBL" id="VJXR01000011">
    <property type="protein sequence ID" value="TRW46301.1"/>
    <property type="molecule type" value="Genomic_DNA"/>
</dbReference>
<dbReference type="PANTHER" id="PTHR14239">
    <property type="entry name" value="DUDULIN-RELATED"/>
    <property type="match status" value="1"/>
</dbReference>
<feature type="domain" description="Pyrroline-5-carboxylate reductase catalytic N-terminal" evidence="2">
    <location>
        <begin position="4"/>
        <end position="93"/>
    </location>
</feature>
<proteinExistence type="predicted"/>
<dbReference type="SUPFAM" id="SSF51735">
    <property type="entry name" value="NAD(P)-binding Rossmann-fold domains"/>
    <property type="match status" value="1"/>
</dbReference>
<dbReference type="RefSeq" id="WP_143417628.1">
    <property type="nucleotide sequence ID" value="NZ_VJXR01000011.1"/>
</dbReference>
<evidence type="ECO:0000313" key="3">
    <source>
        <dbReference type="EMBL" id="TRW46301.1"/>
    </source>
</evidence>
<gene>
    <name evidence="3" type="ORF">FJ693_06070</name>
</gene>
<comment type="caution">
    <text evidence="3">The sequence shown here is derived from an EMBL/GenBank/DDBJ whole genome shotgun (WGS) entry which is preliminary data.</text>
</comment>
<dbReference type="InterPro" id="IPR051267">
    <property type="entry name" value="STEAP_metalloreductase"/>
</dbReference>